<organism evidence="6 7">
    <name type="scientific">Mytilus coruscus</name>
    <name type="common">Sea mussel</name>
    <dbReference type="NCBI Taxonomy" id="42192"/>
    <lineage>
        <taxon>Eukaryota</taxon>
        <taxon>Metazoa</taxon>
        <taxon>Spiralia</taxon>
        <taxon>Lophotrochozoa</taxon>
        <taxon>Mollusca</taxon>
        <taxon>Bivalvia</taxon>
        <taxon>Autobranchia</taxon>
        <taxon>Pteriomorphia</taxon>
        <taxon>Mytilida</taxon>
        <taxon>Mytiloidea</taxon>
        <taxon>Mytilidae</taxon>
        <taxon>Mytilinae</taxon>
        <taxon>Mytilus</taxon>
    </lineage>
</organism>
<dbReference type="Gene3D" id="6.10.140.2220">
    <property type="match status" value="1"/>
</dbReference>
<dbReference type="InterPro" id="IPR002893">
    <property type="entry name" value="Znf_MYND"/>
</dbReference>
<keyword evidence="3" id="KW-0862">Zinc</keyword>
<sequence length="202" mass="23272">MQNALEAGNACGKVCLLLHKCFESIGVSNRIAYGVFEYAGLKNAHVWLYVGDHLVDNTYVSLTSLENFVTVKKLIKYMETDPDTVTDLFLGDEDTRKLGITDHTIKSFKWELQNSDKSLEIMKNKIQLKHYFGVMREFMAKRYEVNIDVSRIVHETCWNCNGKFDKLLKCGKCKVALYCGRECQKSDWKNIHKLICLPPNTF</sequence>
<dbReference type="AlphaFoldDB" id="A0A6J8D4W1"/>
<name>A0A6J8D4W1_MYTCO</name>
<evidence type="ECO:0000259" key="5">
    <source>
        <dbReference type="PROSITE" id="PS50865"/>
    </source>
</evidence>
<accession>A0A6J8D4W1</accession>
<dbReference type="SUPFAM" id="SSF144232">
    <property type="entry name" value="HIT/MYND zinc finger-like"/>
    <property type="match status" value="1"/>
</dbReference>
<dbReference type="PROSITE" id="PS50865">
    <property type="entry name" value="ZF_MYND_2"/>
    <property type="match status" value="1"/>
</dbReference>
<dbReference type="EMBL" id="CACVKT020006836">
    <property type="protein sequence ID" value="CAC5403773.1"/>
    <property type="molecule type" value="Genomic_DNA"/>
</dbReference>
<keyword evidence="7" id="KW-1185">Reference proteome</keyword>
<gene>
    <name evidence="6" type="ORF">MCOR_37639</name>
</gene>
<evidence type="ECO:0000256" key="1">
    <source>
        <dbReference type="ARBA" id="ARBA00022723"/>
    </source>
</evidence>
<keyword evidence="1" id="KW-0479">Metal-binding</keyword>
<dbReference type="GO" id="GO:0008270">
    <property type="term" value="F:zinc ion binding"/>
    <property type="evidence" value="ECO:0007669"/>
    <property type="project" value="UniProtKB-KW"/>
</dbReference>
<proteinExistence type="predicted"/>
<evidence type="ECO:0000256" key="4">
    <source>
        <dbReference type="PROSITE-ProRule" id="PRU00134"/>
    </source>
</evidence>
<feature type="domain" description="MYND-type" evidence="5">
    <location>
        <begin position="157"/>
        <end position="196"/>
    </location>
</feature>
<dbReference type="OrthoDB" id="1028014at2759"/>
<keyword evidence="2 4" id="KW-0863">Zinc-finger</keyword>
<reference evidence="6 7" key="1">
    <citation type="submission" date="2020-06" db="EMBL/GenBank/DDBJ databases">
        <authorList>
            <person name="Li R."/>
            <person name="Bekaert M."/>
        </authorList>
    </citation>
    <scope>NUCLEOTIDE SEQUENCE [LARGE SCALE GENOMIC DNA]</scope>
    <source>
        <strain evidence="7">wild</strain>
    </source>
</reference>
<dbReference type="Proteomes" id="UP000507470">
    <property type="component" value="Unassembled WGS sequence"/>
</dbReference>
<evidence type="ECO:0000256" key="2">
    <source>
        <dbReference type="ARBA" id="ARBA00022771"/>
    </source>
</evidence>
<protein>
    <recommendedName>
        <fullName evidence="5">MYND-type domain-containing protein</fullName>
    </recommendedName>
</protein>
<evidence type="ECO:0000313" key="7">
    <source>
        <dbReference type="Proteomes" id="UP000507470"/>
    </source>
</evidence>
<evidence type="ECO:0000256" key="3">
    <source>
        <dbReference type="ARBA" id="ARBA00022833"/>
    </source>
</evidence>
<dbReference type="Pfam" id="PF01753">
    <property type="entry name" value="zf-MYND"/>
    <property type="match status" value="1"/>
</dbReference>
<evidence type="ECO:0000313" key="6">
    <source>
        <dbReference type="EMBL" id="CAC5403773.1"/>
    </source>
</evidence>